<reference evidence="2 3" key="1">
    <citation type="submission" date="2019-06" db="EMBL/GenBank/DDBJ databases">
        <title>Draft genomes of female and male turbot (Scophthalmus maximus).</title>
        <authorList>
            <person name="Xu H."/>
            <person name="Xu X.-W."/>
            <person name="Shao C."/>
            <person name="Chen S."/>
        </authorList>
    </citation>
    <scope>NUCLEOTIDE SEQUENCE [LARGE SCALE GENOMIC DNA]</scope>
    <source>
        <strain evidence="2">Ysfricsl-2016a</strain>
        <tissue evidence="2">Blood</tissue>
    </source>
</reference>
<evidence type="ECO:0000313" key="3">
    <source>
        <dbReference type="Proteomes" id="UP000438429"/>
    </source>
</evidence>
<gene>
    <name evidence="2" type="ORF">F2P81_008203</name>
</gene>
<feature type="region of interest" description="Disordered" evidence="1">
    <location>
        <begin position="66"/>
        <end position="95"/>
    </location>
</feature>
<accession>A0A6A4T6M1</accession>
<evidence type="ECO:0000256" key="1">
    <source>
        <dbReference type="SAM" id="MobiDB-lite"/>
    </source>
</evidence>
<evidence type="ECO:0000313" key="2">
    <source>
        <dbReference type="EMBL" id="KAF0039968.1"/>
    </source>
</evidence>
<name>A0A6A4T6M1_SCOMX</name>
<comment type="caution">
    <text evidence="2">The sequence shown here is derived from an EMBL/GenBank/DDBJ whole genome shotgun (WGS) entry which is preliminary data.</text>
</comment>
<dbReference type="AlphaFoldDB" id="A0A6A4T6M1"/>
<protein>
    <submittedName>
        <fullName evidence="2">Uncharacterized protein</fullName>
    </submittedName>
</protein>
<dbReference type="EMBL" id="VEVO01000007">
    <property type="protein sequence ID" value="KAF0039968.1"/>
    <property type="molecule type" value="Genomic_DNA"/>
</dbReference>
<organism evidence="2 3">
    <name type="scientific">Scophthalmus maximus</name>
    <name type="common">Turbot</name>
    <name type="synonym">Psetta maxima</name>
    <dbReference type="NCBI Taxonomy" id="52904"/>
    <lineage>
        <taxon>Eukaryota</taxon>
        <taxon>Metazoa</taxon>
        <taxon>Chordata</taxon>
        <taxon>Craniata</taxon>
        <taxon>Vertebrata</taxon>
        <taxon>Euteleostomi</taxon>
        <taxon>Actinopterygii</taxon>
        <taxon>Neopterygii</taxon>
        <taxon>Teleostei</taxon>
        <taxon>Neoteleostei</taxon>
        <taxon>Acanthomorphata</taxon>
        <taxon>Carangaria</taxon>
        <taxon>Pleuronectiformes</taxon>
        <taxon>Pleuronectoidei</taxon>
        <taxon>Scophthalmidae</taxon>
        <taxon>Scophthalmus</taxon>
    </lineage>
</organism>
<sequence length="95" mass="10536">MTAIRGFGLRTVAVLWKIELDGFMPLSTFCFSSVFLSLAAAPEWLSKSTVSFKTGVCFFQRKDLAQRGPESQGPSTKQTRFPAKSACSTVRGFRY</sequence>
<dbReference type="Proteomes" id="UP000438429">
    <property type="component" value="Unassembled WGS sequence"/>
</dbReference>
<proteinExistence type="predicted"/>